<comment type="similarity">
    <text evidence="2">Belongs to the acyltransferase 3 family.</text>
</comment>
<dbReference type="GO" id="GO:0009246">
    <property type="term" value="P:enterobacterial common antigen biosynthetic process"/>
    <property type="evidence" value="ECO:0007669"/>
    <property type="project" value="TreeGrafter"/>
</dbReference>
<dbReference type="PANTHER" id="PTHR40074">
    <property type="entry name" value="O-ACETYLTRANSFERASE WECH"/>
    <property type="match status" value="1"/>
</dbReference>
<feature type="transmembrane region" description="Helical" evidence="7">
    <location>
        <begin position="161"/>
        <end position="178"/>
    </location>
</feature>
<feature type="transmembrane region" description="Helical" evidence="7">
    <location>
        <begin position="131"/>
        <end position="149"/>
    </location>
</feature>
<evidence type="ECO:0000256" key="4">
    <source>
        <dbReference type="ARBA" id="ARBA00022692"/>
    </source>
</evidence>
<accession>A0A1H1SAP9</accession>
<name>A0A1H1SAP9_MUCMA</name>
<evidence type="ECO:0000256" key="7">
    <source>
        <dbReference type="SAM" id="Phobius"/>
    </source>
</evidence>
<feature type="transmembrane region" description="Helical" evidence="7">
    <location>
        <begin position="53"/>
        <end position="71"/>
    </location>
</feature>
<dbReference type="OrthoDB" id="9810469at2"/>
<dbReference type="Pfam" id="PF01757">
    <property type="entry name" value="Acyl_transf_3"/>
    <property type="match status" value="1"/>
</dbReference>
<feature type="transmembrane region" description="Helical" evidence="7">
    <location>
        <begin position="252"/>
        <end position="271"/>
    </location>
</feature>
<feature type="transmembrane region" description="Helical" evidence="7">
    <location>
        <begin position="283"/>
        <end position="302"/>
    </location>
</feature>
<evidence type="ECO:0000256" key="5">
    <source>
        <dbReference type="ARBA" id="ARBA00022989"/>
    </source>
</evidence>
<keyword evidence="9" id="KW-0012">Acyltransferase</keyword>
<dbReference type="AlphaFoldDB" id="A0A1H1SAP9"/>
<evidence type="ECO:0000256" key="1">
    <source>
        <dbReference type="ARBA" id="ARBA00004651"/>
    </source>
</evidence>
<evidence type="ECO:0000313" key="9">
    <source>
        <dbReference type="EMBL" id="SDS45055.1"/>
    </source>
</evidence>
<keyword evidence="3" id="KW-1003">Cell membrane</keyword>
<dbReference type="STRING" id="652787.SAMN05216490_1174"/>
<keyword evidence="9" id="KW-0808">Transferase</keyword>
<sequence>MPDNKPQQLDWINNLRIIAMYMVVIVHTSSPLIMQYGKIADSYWFWGDFYNAISRFGVPVFVMITGALLLNRDQEPIPFLKKRLGRIIVPFLFWSLIYVAFGWYNEDFTFTADTWVNVKIVLHQLKYGSSYHLWYVYMLIGLYFLIPVLGKFVRNASESELLYFLLVWLGVMMISQPYLKRFDPQVDLHYFAGYAGYLVLGYYLAYKNFPARFNRNWFGILFLATLAIIVAGTYYTSIYYKGLSTMMYEPVSPTIVLLSGSAFMVGKLTNISWSPRVKQVRDFIGGYTFGIYLSHALILRLIDDELNINYSLFHPLVGIPLTALICFILSLLLVYLLSKLPLGKWIST</sequence>
<evidence type="ECO:0000256" key="3">
    <source>
        <dbReference type="ARBA" id="ARBA00022475"/>
    </source>
</evidence>
<feature type="transmembrane region" description="Helical" evidence="7">
    <location>
        <begin position="12"/>
        <end position="33"/>
    </location>
</feature>
<reference evidence="9 10" key="1">
    <citation type="submission" date="2016-10" db="EMBL/GenBank/DDBJ databases">
        <authorList>
            <person name="de Groot N.N."/>
        </authorList>
    </citation>
    <scope>NUCLEOTIDE SEQUENCE [LARGE SCALE GENOMIC DNA]</scope>
    <source>
        <strain evidence="9 10">MP1X4</strain>
    </source>
</reference>
<keyword evidence="5 7" id="KW-1133">Transmembrane helix</keyword>
<dbReference type="Proteomes" id="UP000199679">
    <property type="component" value="Chromosome I"/>
</dbReference>
<keyword evidence="6 7" id="KW-0472">Membrane</keyword>
<protein>
    <submittedName>
        <fullName evidence="9">Surface polysaccharide O-acyltransferase, integral membrane enzyme</fullName>
    </submittedName>
</protein>
<gene>
    <name evidence="9" type="ORF">SAMN05216490_1174</name>
</gene>
<evidence type="ECO:0000256" key="2">
    <source>
        <dbReference type="ARBA" id="ARBA00007400"/>
    </source>
</evidence>
<dbReference type="PANTHER" id="PTHR40074:SF2">
    <property type="entry name" value="O-ACETYLTRANSFERASE WECH"/>
    <property type="match status" value="1"/>
</dbReference>
<feature type="transmembrane region" description="Helical" evidence="7">
    <location>
        <begin position="314"/>
        <end position="337"/>
    </location>
</feature>
<feature type="transmembrane region" description="Helical" evidence="7">
    <location>
        <begin position="83"/>
        <end position="104"/>
    </location>
</feature>
<comment type="subcellular location">
    <subcellularLocation>
        <location evidence="1">Cell membrane</location>
        <topology evidence="1">Multi-pass membrane protein</topology>
    </subcellularLocation>
</comment>
<feature type="transmembrane region" description="Helical" evidence="7">
    <location>
        <begin position="218"/>
        <end position="240"/>
    </location>
</feature>
<feature type="transmembrane region" description="Helical" evidence="7">
    <location>
        <begin position="190"/>
        <end position="206"/>
    </location>
</feature>
<dbReference type="EMBL" id="LT629740">
    <property type="protein sequence ID" value="SDS45055.1"/>
    <property type="molecule type" value="Genomic_DNA"/>
</dbReference>
<keyword evidence="4 7" id="KW-0812">Transmembrane</keyword>
<feature type="domain" description="Acyltransferase 3" evidence="8">
    <location>
        <begin position="10"/>
        <end position="337"/>
    </location>
</feature>
<evidence type="ECO:0000313" key="10">
    <source>
        <dbReference type="Proteomes" id="UP000199679"/>
    </source>
</evidence>
<dbReference type="GO" id="GO:0005886">
    <property type="term" value="C:plasma membrane"/>
    <property type="evidence" value="ECO:0007669"/>
    <property type="project" value="UniProtKB-SubCell"/>
</dbReference>
<organism evidence="9 10">
    <name type="scientific">Mucilaginibacter mallensis</name>
    <dbReference type="NCBI Taxonomy" id="652787"/>
    <lineage>
        <taxon>Bacteria</taxon>
        <taxon>Pseudomonadati</taxon>
        <taxon>Bacteroidota</taxon>
        <taxon>Sphingobacteriia</taxon>
        <taxon>Sphingobacteriales</taxon>
        <taxon>Sphingobacteriaceae</taxon>
        <taxon>Mucilaginibacter</taxon>
    </lineage>
</organism>
<dbReference type="RefSeq" id="WP_091370246.1">
    <property type="nucleotide sequence ID" value="NZ_LT629740.1"/>
</dbReference>
<dbReference type="GO" id="GO:0016413">
    <property type="term" value="F:O-acetyltransferase activity"/>
    <property type="evidence" value="ECO:0007669"/>
    <property type="project" value="TreeGrafter"/>
</dbReference>
<keyword evidence="10" id="KW-1185">Reference proteome</keyword>
<dbReference type="InterPro" id="IPR002656">
    <property type="entry name" value="Acyl_transf_3_dom"/>
</dbReference>
<evidence type="ECO:0000256" key="6">
    <source>
        <dbReference type="ARBA" id="ARBA00023136"/>
    </source>
</evidence>
<proteinExistence type="inferred from homology"/>
<evidence type="ECO:0000259" key="8">
    <source>
        <dbReference type="Pfam" id="PF01757"/>
    </source>
</evidence>